<dbReference type="EMBL" id="JAEUWV010000008">
    <property type="protein sequence ID" value="MCO6394649.1"/>
    <property type="molecule type" value="Genomic_DNA"/>
</dbReference>
<feature type="transmembrane region" description="Helical" evidence="2">
    <location>
        <begin position="28"/>
        <end position="46"/>
    </location>
</feature>
<gene>
    <name evidence="3" type="ORF">JMN37_06625</name>
</gene>
<sequence length="222" mass="24969">MGDLNQHRKFLSKSTEERLPSQRLKVKLLVCGFLLLIGVIAGYYIWCSDLSWPFYLSRVCKYVFPSLTPIVAAIALISGFKTIEQKKESDDRTEYYKQLQWAIDNSLTNNALMRLQSPSLIRSVLTSRKIAEEEKEIAQAAEDYANALEAQLRKESSSPGNLTPGGGLAFAEPERNRSGTNTTLRSLGIIPYSVGFICIFAMLLPVLILHYDDEDEGKEKLK</sequence>
<accession>A0AAW5HWS7</accession>
<keyword evidence="2" id="KW-0472">Membrane</keyword>
<name>A0AAW5HWS7_9CORY</name>
<comment type="caution">
    <text evidence="3">The sequence shown here is derived from an EMBL/GenBank/DDBJ whole genome shotgun (WGS) entry which is preliminary data.</text>
</comment>
<dbReference type="RefSeq" id="WP_143000799.1">
    <property type="nucleotide sequence ID" value="NZ_JAEUWV010000008.1"/>
</dbReference>
<evidence type="ECO:0000256" key="2">
    <source>
        <dbReference type="SAM" id="Phobius"/>
    </source>
</evidence>
<feature type="region of interest" description="Disordered" evidence="1">
    <location>
        <begin position="155"/>
        <end position="179"/>
    </location>
</feature>
<dbReference type="AlphaFoldDB" id="A0AAW5HWS7"/>
<dbReference type="Proteomes" id="UP001205920">
    <property type="component" value="Unassembled WGS sequence"/>
</dbReference>
<organism evidence="3 4">
    <name type="scientific">Corynebacterium lipophilum</name>
    <dbReference type="NCBI Taxonomy" id="2804918"/>
    <lineage>
        <taxon>Bacteria</taxon>
        <taxon>Bacillati</taxon>
        <taxon>Actinomycetota</taxon>
        <taxon>Actinomycetes</taxon>
        <taxon>Mycobacteriales</taxon>
        <taxon>Corynebacteriaceae</taxon>
        <taxon>Corynebacterium</taxon>
    </lineage>
</organism>
<keyword evidence="2" id="KW-0812">Transmembrane</keyword>
<protein>
    <submittedName>
        <fullName evidence="3">Uncharacterized protein</fullName>
    </submittedName>
</protein>
<keyword evidence="4" id="KW-1185">Reference proteome</keyword>
<keyword evidence="2" id="KW-1133">Transmembrane helix</keyword>
<reference evidence="3 4" key="1">
    <citation type="submission" date="2021-01" db="EMBL/GenBank/DDBJ databases">
        <title>Identification and Characterization of Corynebacterium sp.</title>
        <authorList>
            <person name="Luo Q."/>
            <person name="Qu P."/>
            <person name="Chen Q."/>
        </authorList>
    </citation>
    <scope>NUCLEOTIDE SEQUENCE [LARGE SCALE GENOMIC DNA]</scope>
    <source>
        <strain evidence="3 4">MC-18</strain>
    </source>
</reference>
<evidence type="ECO:0000313" key="4">
    <source>
        <dbReference type="Proteomes" id="UP001205920"/>
    </source>
</evidence>
<evidence type="ECO:0000313" key="3">
    <source>
        <dbReference type="EMBL" id="MCO6394649.1"/>
    </source>
</evidence>
<feature type="transmembrane region" description="Helical" evidence="2">
    <location>
        <begin position="189"/>
        <end position="211"/>
    </location>
</feature>
<proteinExistence type="predicted"/>
<evidence type="ECO:0000256" key="1">
    <source>
        <dbReference type="SAM" id="MobiDB-lite"/>
    </source>
</evidence>
<feature type="transmembrane region" description="Helical" evidence="2">
    <location>
        <begin position="66"/>
        <end position="83"/>
    </location>
</feature>